<name>A0ABR3QIT4_9PLEO</name>
<organism evidence="1 2">
    <name type="scientific">Nothophoma quercina</name>
    <dbReference type="NCBI Taxonomy" id="749835"/>
    <lineage>
        <taxon>Eukaryota</taxon>
        <taxon>Fungi</taxon>
        <taxon>Dikarya</taxon>
        <taxon>Ascomycota</taxon>
        <taxon>Pezizomycotina</taxon>
        <taxon>Dothideomycetes</taxon>
        <taxon>Pleosporomycetidae</taxon>
        <taxon>Pleosporales</taxon>
        <taxon>Pleosporineae</taxon>
        <taxon>Didymellaceae</taxon>
        <taxon>Nothophoma</taxon>
    </lineage>
</organism>
<evidence type="ECO:0000313" key="2">
    <source>
        <dbReference type="Proteomes" id="UP001521222"/>
    </source>
</evidence>
<proteinExistence type="predicted"/>
<comment type="caution">
    <text evidence="1">The sequence shown here is derived from an EMBL/GenBank/DDBJ whole genome shotgun (WGS) entry which is preliminary data.</text>
</comment>
<keyword evidence="2" id="KW-1185">Reference proteome</keyword>
<dbReference type="EMBL" id="JAKIXB020000050">
    <property type="protein sequence ID" value="KAL1592060.1"/>
    <property type="molecule type" value="Genomic_DNA"/>
</dbReference>
<reference evidence="1 2" key="1">
    <citation type="submission" date="2024-02" db="EMBL/GenBank/DDBJ databases">
        <title>De novo assembly and annotation of 12 fungi associated with fruit tree decline syndrome in Ontario, Canada.</title>
        <authorList>
            <person name="Sulman M."/>
            <person name="Ellouze W."/>
            <person name="Ilyukhin E."/>
        </authorList>
    </citation>
    <scope>NUCLEOTIDE SEQUENCE [LARGE SCALE GENOMIC DNA]</scope>
    <source>
        <strain evidence="1 2">M97-236</strain>
    </source>
</reference>
<protein>
    <submittedName>
        <fullName evidence="1">Uncharacterized protein</fullName>
    </submittedName>
</protein>
<gene>
    <name evidence="1" type="ORF">SLS59_009941</name>
</gene>
<evidence type="ECO:0000313" key="1">
    <source>
        <dbReference type="EMBL" id="KAL1592060.1"/>
    </source>
</evidence>
<dbReference type="Proteomes" id="UP001521222">
    <property type="component" value="Unassembled WGS sequence"/>
</dbReference>
<sequence>MSSRQLRSHITNLRTSEKRKLAYQGLEDNGNTLKKQRLITYQRHSCGDEKMQANEAKGHYNNKAANDLVHEEDKNGNIERAILLIGLHVLADKYGVHSLAGDAEIHLEEILANARNNDTLCMLAVAMSEHCATDLPVNSAPGERIANFVVNQQKVFVATGHLQRKFNAYTVFAAETLQTLDGITVSGSTCLLLHFRIDKQQR</sequence>
<accession>A0ABR3QIT4</accession>